<name>A0A482JGY6_9CAUD</name>
<keyword evidence="1" id="KW-0946">Virion</keyword>
<protein>
    <submittedName>
        <fullName evidence="4">Putative tail fiber protein</fullName>
    </submittedName>
</protein>
<feature type="region of interest" description="Disordered" evidence="3">
    <location>
        <begin position="70"/>
        <end position="103"/>
    </location>
</feature>
<keyword evidence="2" id="KW-1160">Virus entry into host cell</keyword>
<feature type="compositionally biased region" description="Low complexity" evidence="3">
    <location>
        <begin position="166"/>
        <end position="183"/>
    </location>
</feature>
<sequence>MDSAARPAGSTFGSQTVALTANNIPAHTHSVYVTGGGHSHGTSVSISAFDYGTKSSTTFDYGTKTTSNAGAHTHSVSGTAATAGNHTHKVPEGEVNSGGGGIYTSGDDYTPKVAYWSDTQAAGNHTHSVSGTAANAGAHTHTVAIGSHSHTVAIGSHNHNVSVSVTGAGEHSHSGTTGSTGSGQAFNVEQPSFVLYVWQRTA</sequence>
<reference evidence="4 5" key="1">
    <citation type="submission" date="2019-02" db="EMBL/GenBank/DDBJ databases">
        <title>A cornucopia of Shigella phages from the Cornhusker state.</title>
        <authorList>
            <person name="Doore S.M."/>
            <person name="Schrad J.R."/>
            <person name="Perrett H.R."/>
            <person name="Dover J.A."/>
            <person name="Schrad K.P."/>
            <person name="Dean W.F."/>
            <person name="Parent K.N."/>
        </authorList>
    </citation>
    <scope>NUCLEOTIDE SEQUENCE [LARGE SCALE GENOMIC DNA]</scope>
</reference>
<keyword evidence="2" id="KW-1161">Viral attachment to host cell</keyword>
<dbReference type="PANTHER" id="PTHR35191">
    <property type="entry name" value="PROPHAGE SIDE TAIL FIBER PROTEIN HOMOLOG STFQ-RELATED"/>
    <property type="match status" value="1"/>
</dbReference>
<evidence type="ECO:0000256" key="3">
    <source>
        <dbReference type="SAM" id="MobiDB-lite"/>
    </source>
</evidence>
<dbReference type="InterPro" id="IPR005003">
    <property type="entry name" value="Phage_lambda_Stf-r1"/>
</dbReference>
<proteinExistence type="predicted"/>
<dbReference type="InterPro" id="IPR051934">
    <property type="entry name" value="Phage_Tail_Fiber_Structural"/>
</dbReference>
<dbReference type="PANTHER" id="PTHR35191:SF1">
    <property type="entry name" value="PROPHAGE SIDE TAIL FIBER PROTEIN HOMOLOG STFQ-RELATED"/>
    <property type="match status" value="1"/>
</dbReference>
<accession>A0A482JGY6</accession>
<feature type="compositionally biased region" description="Polar residues" evidence="3">
    <location>
        <begin position="70"/>
        <end position="85"/>
    </location>
</feature>
<evidence type="ECO:0000256" key="1">
    <source>
        <dbReference type="ARBA" id="ARBA00022672"/>
    </source>
</evidence>
<keyword evidence="1" id="KW-1230">Viral tail fiber protein</keyword>
<dbReference type="Proteomes" id="UP000294557">
    <property type="component" value="Segment"/>
</dbReference>
<dbReference type="EMBL" id="MK562504">
    <property type="protein sequence ID" value="QBP33011.1"/>
    <property type="molecule type" value="Genomic_DNA"/>
</dbReference>
<evidence type="ECO:0000313" key="4">
    <source>
        <dbReference type="EMBL" id="QBP33011.1"/>
    </source>
</evidence>
<evidence type="ECO:0000313" key="5">
    <source>
        <dbReference type="Proteomes" id="UP000294557"/>
    </source>
</evidence>
<gene>
    <name evidence="4" type="ORF">CHB7_gp58</name>
</gene>
<keyword evidence="5" id="KW-1185">Reference proteome</keyword>
<keyword evidence="1" id="KW-1227">Viral tail protein</keyword>
<evidence type="ECO:0000256" key="2">
    <source>
        <dbReference type="ARBA" id="ARBA00022804"/>
    </source>
</evidence>
<keyword evidence="2" id="KW-0945">Host-virus interaction</keyword>
<dbReference type="GO" id="GO:0005198">
    <property type="term" value="F:structural molecule activity"/>
    <property type="evidence" value="ECO:0007669"/>
    <property type="project" value="InterPro"/>
</dbReference>
<dbReference type="GO" id="GO:0019062">
    <property type="term" value="P:virion attachment to host cell"/>
    <property type="evidence" value="ECO:0007669"/>
    <property type="project" value="UniProtKB-KW"/>
</dbReference>
<dbReference type="Pfam" id="PF03335">
    <property type="entry name" value="Phage_fiber"/>
    <property type="match status" value="6"/>
</dbReference>
<organism evidence="4 5">
    <name type="scientific">Enterobacteria phage CHB7</name>
    <dbReference type="NCBI Taxonomy" id="2530182"/>
    <lineage>
        <taxon>Viruses</taxon>
        <taxon>Duplodnaviria</taxon>
        <taxon>Heunggongvirae</taxon>
        <taxon>Uroviricota</taxon>
        <taxon>Caudoviricetes</taxon>
        <taxon>Andersonviridae</taxon>
        <taxon>Ounavirinae</taxon>
        <taxon>Mooglevirus</taxon>
        <taxon>Mooglevirus CHB7</taxon>
    </lineage>
</organism>
<dbReference type="GO" id="GO:0098024">
    <property type="term" value="C:virus tail, fiber"/>
    <property type="evidence" value="ECO:0007669"/>
    <property type="project" value="UniProtKB-KW"/>
</dbReference>
<feature type="region of interest" description="Disordered" evidence="3">
    <location>
        <begin position="162"/>
        <end position="184"/>
    </location>
</feature>